<organism evidence="3">
    <name type="scientific">Gracilinema caldarium</name>
    <dbReference type="NCBI Taxonomy" id="215591"/>
    <lineage>
        <taxon>Bacteria</taxon>
        <taxon>Pseudomonadati</taxon>
        <taxon>Spirochaetota</taxon>
        <taxon>Spirochaetia</taxon>
        <taxon>Spirochaetales</taxon>
        <taxon>Breznakiellaceae</taxon>
        <taxon>Gracilinema</taxon>
    </lineage>
</organism>
<dbReference type="PANTHER" id="PTHR12558:SF13">
    <property type="entry name" value="CELL DIVISION CYCLE PROTEIN 27 HOMOLOG"/>
    <property type="match status" value="1"/>
</dbReference>
<dbReference type="SUPFAM" id="SSF51206">
    <property type="entry name" value="cAMP-binding domain-like"/>
    <property type="match status" value="1"/>
</dbReference>
<dbReference type="InterPro" id="IPR000595">
    <property type="entry name" value="cNMP-bd_dom"/>
</dbReference>
<feature type="domain" description="Cyclic nucleotide-binding" evidence="2">
    <location>
        <begin position="7"/>
        <end position="106"/>
    </location>
</feature>
<evidence type="ECO:0000259" key="2">
    <source>
        <dbReference type="PROSITE" id="PS50042"/>
    </source>
</evidence>
<proteinExistence type="predicted"/>
<sequence>MPKALQYRAGSVIYFQGDVADKIYILQSGKISLNYQDIETGQDIHDPVQSGEFFGVKSAMGRYPREETALVLQDAAVVAFTVPEFEQLATTNIRIVMKMLKVFSNQLRRIHKQVSSLMEKEEQQSPEIGLFMVGEYYLKNRQYAQAKYVFSRYLTYYPAGKMAAQAAKNLETAETSLARYGDGKGPAPVTDRPLTAGAAGGGTSTGVGIGTAAMNAAMADSGPKQGPEELSVVAKAYYDAVSLFSQDKYPQAFAGFKKIVEANQDPEYVAKSVYEIGRCLYLMGKYDECLKHFTAMITTYPKHPDLGNALYFMAQCYEKKGDKDRAATFYKKILSMNEDEDDTVHLKAKKALKALEA</sequence>
<keyword evidence="1" id="KW-0802">TPR repeat</keyword>
<dbReference type="PROSITE" id="PS50005">
    <property type="entry name" value="TPR"/>
    <property type="match status" value="2"/>
</dbReference>
<dbReference type="Pfam" id="PF13174">
    <property type="entry name" value="TPR_6"/>
    <property type="match status" value="1"/>
</dbReference>
<dbReference type="InterPro" id="IPR014710">
    <property type="entry name" value="RmlC-like_jellyroll"/>
</dbReference>
<dbReference type="Pfam" id="PF00027">
    <property type="entry name" value="cNMP_binding"/>
    <property type="match status" value="1"/>
</dbReference>
<dbReference type="EMBL" id="DSVL01000348">
    <property type="protein sequence ID" value="HFH30082.1"/>
    <property type="molecule type" value="Genomic_DNA"/>
</dbReference>
<dbReference type="CDD" id="cd00038">
    <property type="entry name" value="CAP_ED"/>
    <property type="match status" value="1"/>
</dbReference>
<name>A0A7C3I7Z9_9SPIR</name>
<accession>A0A7C3I7Z9</accession>
<dbReference type="PANTHER" id="PTHR12558">
    <property type="entry name" value="CELL DIVISION CYCLE 16,23,27"/>
    <property type="match status" value="1"/>
</dbReference>
<gene>
    <name evidence="3" type="ORF">ENS59_11350</name>
</gene>
<dbReference type="SUPFAM" id="SSF48452">
    <property type="entry name" value="TPR-like"/>
    <property type="match status" value="1"/>
</dbReference>
<dbReference type="Gene3D" id="1.25.40.10">
    <property type="entry name" value="Tetratricopeptide repeat domain"/>
    <property type="match status" value="1"/>
</dbReference>
<dbReference type="PROSITE" id="PS50042">
    <property type="entry name" value="CNMP_BINDING_3"/>
    <property type="match status" value="1"/>
</dbReference>
<dbReference type="InterPro" id="IPR018490">
    <property type="entry name" value="cNMP-bd_dom_sf"/>
</dbReference>
<dbReference type="SMART" id="SM00100">
    <property type="entry name" value="cNMP"/>
    <property type="match status" value="1"/>
</dbReference>
<reference evidence="3" key="1">
    <citation type="journal article" date="2020" name="mSystems">
        <title>Genome- and Community-Level Interaction Insights into Carbon Utilization and Element Cycling Functions of Hydrothermarchaeota in Hydrothermal Sediment.</title>
        <authorList>
            <person name="Zhou Z."/>
            <person name="Liu Y."/>
            <person name="Xu W."/>
            <person name="Pan J."/>
            <person name="Luo Z.H."/>
            <person name="Li M."/>
        </authorList>
    </citation>
    <scope>NUCLEOTIDE SEQUENCE [LARGE SCALE GENOMIC DNA]</scope>
    <source>
        <strain evidence="3">SpSt-503</strain>
    </source>
</reference>
<dbReference type="Pfam" id="PF13424">
    <property type="entry name" value="TPR_12"/>
    <property type="match status" value="1"/>
</dbReference>
<dbReference type="InterPro" id="IPR011990">
    <property type="entry name" value="TPR-like_helical_dom_sf"/>
</dbReference>
<feature type="repeat" description="TPR" evidence="1">
    <location>
        <begin position="307"/>
        <end position="340"/>
    </location>
</feature>
<feature type="repeat" description="TPR" evidence="1">
    <location>
        <begin position="270"/>
        <end position="303"/>
    </location>
</feature>
<dbReference type="AlphaFoldDB" id="A0A7C3I7Z9"/>
<evidence type="ECO:0000256" key="1">
    <source>
        <dbReference type="PROSITE-ProRule" id="PRU00339"/>
    </source>
</evidence>
<evidence type="ECO:0000313" key="3">
    <source>
        <dbReference type="EMBL" id="HFH30082.1"/>
    </source>
</evidence>
<dbReference type="InterPro" id="IPR019734">
    <property type="entry name" value="TPR_rpt"/>
</dbReference>
<dbReference type="SMART" id="SM00028">
    <property type="entry name" value="TPR"/>
    <property type="match status" value="3"/>
</dbReference>
<protein>
    <submittedName>
        <fullName evidence="3">Cyclic nucleotide-binding domain-containing protein</fullName>
    </submittedName>
</protein>
<comment type="caution">
    <text evidence="3">The sequence shown here is derived from an EMBL/GenBank/DDBJ whole genome shotgun (WGS) entry which is preliminary data.</text>
</comment>
<dbReference type="Gene3D" id="2.60.120.10">
    <property type="entry name" value="Jelly Rolls"/>
    <property type="match status" value="1"/>
</dbReference>